<evidence type="ECO:0000313" key="8">
    <source>
        <dbReference type="EMBL" id="MFD1695835.1"/>
    </source>
</evidence>
<feature type="transmembrane region" description="Helical" evidence="7">
    <location>
        <begin position="186"/>
        <end position="208"/>
    </location>
</feature>
<keyword evidence="3" id="KW-1003">Cell membrane</keyword>
<evidence type="ECO:0000256" key="6">
    <source>
        <dbReference type="ARBA" id="ARBA00023136"/>
    </source>
</evidence>
<keyword evidence="4 7" id="KW-0812">Transmembrane</keyword>
<gene>
    <name evidence="8" type="primary">fliR</name>
    <name evidence="8" type="ORF">ACFSC7_09945</name>
</gene>
<feature type="transmembrane region" description="Helical" evidence="7">
    <location>
        <begin position="15"/>
        <end position="33"/>
    </location>
</feature>
<evidence type="ECO:0000313" key="9">
    <source>
        <dbReference type="Proteomes" id="UP001597327"/>
    </source>
</evidence>
<feature type="transmembrane region" description="Helical" evidence="7">
    <location>
        <begin position="45"/>
        <end position="62"/>
    </location>
</feature>
<feature type="transmembrane region" description="Helical" evidence="7">
    <location>
        <begin position="220"/>
        <end position="248"/>
    </location>
</feature>
<proteinExistence type="inferred from homology"/>
<sequence length="258" mass="27121">MTGAGFITAQFGPEVLIATFLVFCRVGTCLMIIPGFASARIAMQIRLFVAIAVTLALSPSLVPQVRAVLPDLELATLARLILAELLVGFFIGLLGRVLLAALETLATFVSMAIGLSNMPGVPVEGGEALPSLANLITLSATAMIFITDQHLELVRALAVSYSTLPPGEGLEAAAGLARLTDQLTAAFVLALRVTSPFVVYTVVVNLAVGLVNKLTPQIPVYFIAMPFVIAGGMYLLFLLGAEGILLFLDGYATWLKTG</sequence>
<evidence type="ECO:0000256" key="7">
    <source>
        <dbReference type="SAM" id="Phobius"/>
    </source>
</evidence>
<dbReference type="Pfam" id="PF01311">
    <property type="entry name" value="Bac_export_1"/>
    <property type="match status" value="1"/>
</dbReference>
<dbReference type="InterPro" id="IPR002010">
    <property type="entry name" value="T3SS_IM_R"/>
</dbReference>
<evidence type="ECO:0000256" key="1">
    <source>
        <dbReference type="ARBA" id="ARBA00004651"/>
    </source>
</evidence>
<evidence type="ECO:0000256" key="2">
    <source>
        <dbReference type="ARBA" id="ARBA00009772"/>
    </source>
</evidence>
<evidence type="ECO:0000256" key="5">
    <source>
        <dbReference type="ARBA" id="ARBA00022989"/>
    </source>
</evidence>
<comment type="caution">
    <text evidence="8">The sequence shown here is derived from an EMBL/GenBank/DDBJ whole genome shotgun (WGS) entry which is preliminary data.</text>
</comment>
<protein>
    <submittedName>
        <fullName evidence="8">Flagellar biosynthesis protein FliR</fullName>
    </submittedName>
</protein>
<accession>A0ABW4JUL7</accession>
<dbReference type="EMBL" id="JBHUFA010000002">
    <property type="protein sequence ID" value="MFD1695835.1"/>
    <property type="molecule type" value="Genomic_DNA"/>
</dbReference>
<dbReference type="PANTHER" id="PTHR30065:SF1">
    <property type="entry name" value="SURFACE PRESENTATION OF ANTIGENS PROTEIN SPAR"/>
    <property type="match status" value="1"/>
</dbReference>
<dbReference type="NCBIfam" id="NF009416">
    <property type="entry name" value="PRK12780.1"/>
    <property type="match status" value="1"/>
</dbReference>
<reference evidence="9" key="1">
    <citation type="journal article" date="2019" name="Int. J. Syst. Evol. Microbiol.">
        <title>The Global Catalogue of Microorganisms (GCM) 10K type strain sequencing project: providing services to taxonomists for standard genome sequencing and annotation.</title>
        <authorList>
            <consortium name="The Broad Institute Genomics Platform"/>
            <consortium name="The Broad Institute Genome Sequencing Center for Infectious Disease"/>
            <person name="Wu L."/>
            <person name="Ma J."/>
        </authorList>
    </citation>
    <scope>NUCLEOTIDE SEQUENCE [LARGE SCALE GENOMIC DNA]</scope>
    <source>
        <strain evidence="9">JCM 3369</strain>
    </source>
</reference>
<keyword evidence="8" id="KW-0966">Cell projection</keyword>
<keyword evidence="6 7" id="KW-0472">Membrane</keyword>
<keyword evidence="8" id="KW-0969">Cilium</keyword>
<dbReference type="Proteomes" id="UP001597327">
    <property type="component" value="Unassembled WGS sequence"/>
</dbReference>
<dbReference type="RefSeq" id="WP_149893802.1">
    <property type="nucleotide sequence ID" value="NZ_JBHUFA010000002.1"/>
</dbReference>
<keyword evidence="9" id="KW-1185">Reference proteome</keyword>
<keyword evidence="5 7" id="KW-1133">Transmembrane helix</keyword>
<feature type="transmembrane region" description="Helical" evidence="7">
    <location>
        <begin position="74"/>
        <end position="91"/>
    </location>
</feature>
<evidence type="ECO:0000256" key="4">
    <source>
        <dbReference type="ARBA" id="ARBA00022692"/>
    </source>
</evidence>
<comment type="similarity">
    <text evidence="2">Belongs to the FliR/MopE/SpaR family.</text>
</comment>
<organism evidence="8 9">
    <name type="scientific">Roseibium aestuarii</name>
    <dbReference type="NCBI Taxonomy" id="2600299"/>
    <lineage>
        <taxon>Bacteria</taxon>
        <taxon>Pseudomonadati</taxon>
        <taxon>Pseudomonadota</taxon>
        <taxon>Alphaproteobacteria</taxon>
        <taxon>Hyphomicrobiales</taxon>
        <taxon>Stappiaceae</taxon>
        <taxon>Roseibium</taxon>
    </lineage>
</organism>
<keyword evidence="8" id="KW-0282">Flagellum</keyword>
<name>A0ABW4JUL7_9HYPH</name>
<dbReference type="PANTHER" id="PTHR30065">
    <property type="entry name" value="FLAGELLAR BIOSYNTHETIC PROTEIN FLIR"/>
    <property type="match status" value="1"/>
</dbReference>
<dbReference type="PRINTS" id="PR00953">
    <property type="entry name" value="TYPE3IMRPROT"/>
</dbReference>
<comment type="subcellular location">
    <subcellularLocation>
        <location evidence="1">Cell membrane</location>
        <topology evidence="1">Multi-pass membrane protein</topology>
    </subcellularLocation>
</comment>
<evidence type="ECO:0000256" key="3">
    <source>
        <dbReference type="ARBA" id="ARBA00022475"/>
    </source>
</evidence>